<evidence type="ECO:0000256" key="6">
    <source>
        <dbReference type="ARBA" id="ARBA00022448"/>
    </source>
</evidence>
<comment type="similarity">
    <text evidence="4">Belongs to the sorting nexin family.</text>
</comment>
<evidence type="ECO:0000313" key="14">
    <source>
        <dbReference type="EMBL" id="VDL61170.1"/>
    </source>
</evidence>
<dbReference type="SMART" id="SM00312">
    <property type="entry name" value="PX"/>
    <property type="match status" value="1"/>
</dbReference>
<dbReference type="GO" id="GO:0034499">
    <property type="term" value="P:late endosome to Golgi transport"/>
    <property type="evidence" value="ECO:0007669"/>
    <property type="project" value="TreeGrafter"/>
</dbReference>
<evidence type="ECO:0000313" key="15">
    <source>
        <dbReference type="Proteomes" id="UP000274504"/>
    </source>
</evidence>
<evidence type="ECO:0000256" key="7">
    <source>
        <dbReference type="ARBA" id="ARBA00022490"/>
    </source>
</evidence>
<comment type="subcellular location">
    <subcellularLocation>
        <location evidence="3">Cytoplasm</location>
    </subcellularLocation>
    <subcellularLocation>
        <location evidence="2">Golgi apparatus membrane</location>
        <topology evidence="2">Peripheral membrane protein</topology>
        <orientation evidence="2">Cytoplasmic side</orientation>
    </subcellularLocation>
    <subcellularLocation>
        <location evidence="1">Prevacuolar compartment membrane</location>
        <topology evidence="1">Peripheral membrane protein</topology>
        <orientation evidence="1">Cytoplasmic side</orientation>
    </subcellularLocation>
</comment>
<dbReference type="STRING" id="6216.A0A0R3STU2"/>
<keyword evidence="8" id="KW-0653">Protein transport</keyword>
<dbReference type="Gene3D" id="3.30.1520.10">
    <property type="entry name" value="Phox-like domain"/>
    <property type="match status" value="1"/>
</dbReference>
<dbReference type="GO" id="GO:0031901">
    <property type="term" value="C:early endosome membrane"/>
    <property type="evidence" value="ECO:0007669"/>
    <property type="project" value="TreeGrafter"/>
</dbReference>
<dbReference type="AlphaFoldDB" id="A0A0R3STU2"/>
<reference evidence="16" key="1">
    <citation type="submission" date="2017-02" db="UniProtKB">
        <authorList>
            <consortium name="WormBaseParasite"/>
        </authorList>
    </citation>
    <scope>IDENTIFICATION</scope>
</reference>
<dbReference type="PANTHER" id="PTHR45963:SF2">
    <property type="entry name" value="RE52028P"/>
    <property type="match status" value="1"/>
</dbReference>
<evidence type="ECO:0000256" key="10">
    <source>
        <dbReference type="ARBA" id="ARBA00023121"/>
    </source>
</evidence>
<proteinExistence type="inferred from homology"/>
<accession>A0A0R3STU2</accession>
<evidence type="ECO:0000256" key="4">
    <source>
        <dbReference type="ARBA" id="ARBA00010883"/>
    </source>
</evidence>
<dbReference type="GO" id="GO:0032456">
    <property type="term" value="P:endocytic recycling"/>
    <property type="evidence" value="ECO:0007669"/>
    <property type="project" value="TreeGrafter"/>
</dbReference>
<evidence type="ECO:0000256" key="5">
    <source>
        <dbReference type="ARBA" id="ARBA00020436"/>
    </source>
</evidence>
<gene>
    <name evidence="14" type="ORF">HDID_LOCUS8852</name>
</gene>
<evidence type="ECO:0000313" key="16">
    <source>
        <dbReference type="WBParaSite" id="HDID_0000885401-mRNA-1"/>
    </source>
</evidence>
<dbReference type="PANTHER" id="PTHR45963">
    <property type="entry name" value="RE52028P"/>
    <property type="match status" value="1"/>
</dbReference>
<dbReference type="GO" id="GO:0015031">
    <property type="term" value="P:protein transport"/>
    <property type="evidence" value="ECO:0007669"/>
    <property type="project" value="UniProtKB-KW"/>
</dbReference>
<dbReference type="SUPFAM" id="SSF64268">
    <property type="entry name" value="PX domain"/>
    <property type="match status" value="1"/>
</dbReference>
<dbReference type="PROSITE" id="PS50195">
    <property type="entry name" value="PX"/>
    <property type="match status" value="1"/>
</dbReference>
<feature type="domain" description="PX" evidence="13">
    <location>
        <begin position="24"/>
        <end position="148"/>
    </location>
</feature>
<dbReference type="WBParaSite" id="HDID_0000885401-mRNA-1">
    <property type="protein sequence ID" value="HDID_0000885401-mRNA-1"/>
    <property type="gene ID" value="HDID_0000885401"/>
</dbReference>
<evidence type="ECO:0000256" key="8">
    <source>
        <dbReference type="ARBA" id="ARBA00022927"/>
    </source>
</evidence>
<protein>
    <recommendedName>
        <fullName evidence="5">Sorting nexin-3</fullName>
    </recommendedName>
</protein>
<sequence>MSSATQRLQSKEQTLADAYSPPANFLEIDVCNPQIHGESGSRYVDYEVKMKTNLPVFQFSESSVRRRYRDFDWLRSELDRESKIIVPKLPGKAWKRMLPLRADDGLFDRDFIETRRKGLEEFINKVAGHPLVQNEKCLHMFLQSDVIDRNYKSGKINQP</sequence>
<dbReference type="OrthoDB" id="5227681at2759"/>
<dbReference type="InterPro" id="IPR036871">
    <property type="entry name" value="PX_dom_sf"/>
</dbReference>
<organism evidence="16">
    <name type="scientific">Hymenolepis diminuta</name>
    <name type="common">Rat tapeworm</name>
    <dbReference type="NCBI Taxonomy" id="6216"/>
    <lineage>
        <taxon>Eukaryota</taxon>
        <taxon>Metazoa</taxon>
        <taxon>Spiralia</taxon>
        <taxon>Lophotrochozoa</taxon>
        <taxon>Platyhelminthes</taxon>
        <taxon>Cestoda</taxon>
        <taxon>Eucestoda</taxon>
        <taxon>Cyclophyllidea</taxon>
        <taxon>Hymenolepididae</taxon>
        <taxon>Hymenolepis</taxon>
    </lineage>
</organism>
<name>A0A0R3STU2_HYMDI</name>
<evidence type="ECO:0000256" key="12">
    <source>
        <dbReference type="ARBA" id="ARBA00025533"/>
    </source>
</evidence>
<evidence type="ECO:0000256" key="2">
    <source>
        <dbReference type="ARBA" id="ARBA00004255"/>
    </source>
</evidence>
<dbReference type="Pfam" id="PF00787">
    <property type="entry name" value="PX"/>
    <property type="match status" value="1"/>
</dbReference>
<dbReference type="GO" id="GO:0030904">
    <property type="term" value="C:retromer complex"/>
    <property type="evidence" value="ECO:0007669"/>
    <property type="project" value="TreeGrafter"/>
</dbReference>
<evidence type="ECO:0000259" key="13">
    <source>
        <dbReference type="PROSITE" id="PS50195"/>
    </source>
</evidence>
<dbReference type="CDD" id="cd06894">
    <property type="entry name" value="PX_SNX3_like"/>
    <property type="match status" value="1"/>
</dbReference>
<keyword evidence="6" id="KW-0813">Transport</keyword>
<keyword evidence="11" id="KW-0472">Membrane</keyword>
<dbReference type="Proteomes" id="UP000274504">
    <property type="component" value="Unassembled WGS sequence"/>
</dbReference>
<dbReference type="InterPro" id="IPR051074">
    <property type="entry name" value="Sorting_Nexin"/>
</dbReference>
<keyword evidence="10" id="KW-0446">Lipid-binding</keyword>
<dbReference type="GO" id="GO:0032266">
    <property type="term" value="F:phosphatidylinositol-3-phosphate binding"/>
    <property type="evidence" value="ECO:0007669"/>
    <property type="project" value="TreeGrafter"/>
</dbReference>
<dbReference type="InterPro" id="IPR001683">
    <property type="entry name" value="PX_dom"/>
</dbReference>
<dbReference type="GO" id="GO:0000139">
    <property type="term" value="C:Golgi membrane"/>
    <property type="evidence" value="ECO:0007669"/>
    <property type="project" value="UniProtKB-SubCell"/>
</dbReference>
<keyword evidence="7" id="KW-0963">Cytoplasm</keyword>
<keyword evidence="9" id="KW-0333">Golgi apparatus</keyword>
<evidence type="ECO:0000256" key="1">
    <source>
        <dbReference type="ARBA" id="ARBA00004179"/>
    </source>
</evidence>
<comment type="function">
    <text evidence="12">Required for retention of late Golgi membrane proteins. Component of the retrieval machinery that functions by direct interaction with the cytosolic tails of certain TGN membrane proteins during the sorting/budding process at the prevacuolar compartment. Binds phosphatidylinositol 3-phosphate (PtdIns(P3)).</text>
</comment>
<reference evidence="14 15" key="2">
    <citation type="submission" date="2018-11" db="EMBL/GenBank/DDBJ databases">
        <authorList>
            <consortium name="Pathogen Informatics"/>
        </authorList>
    </citation>
    <scope>NUCLEOTIDE SEQUENCE [LARGE SCALE GENOMIC DNA]</scope>
</reference>
<evidence type="ECO:0000256" key="9">
    <source>
        <dbReference type="ARBA" id="ARBA00023034"/>
    </source>
</evidence>
<evidence type="ECO:0000256" key="11">
    <source>
        <dbReference type="ARBA" id="ARBA00023136"/>
    </source>
</evidence>
<dbReference type="EMBL" id="UYSG01011155">
    <property type="protein sequence ID" value="VDL61170.1"/>
    <property type="molecule type" value="Genomic_DNA"/>
</dbReference>
<evidence type="ECO:0000256" key="3">
    <source>
        <dbReference type="ARBA" id="ARBA00004496"/>
    </source>
</evidence>